<keyword evidence="8 10" id="KW-0717">Septation</keyword>
<accession>A0A2Z6DZG5</accession>
<dbReference type="FunFam" id="3.40.50.300:FF:000098">
    <property type="entry name" value="Probable GTP-binding protein EngB"/>
    <property type="match status" value="1"/>
</dbReference>
<dbReference type="PANTHER" id="PTHR11649:SF13">
    <property type="entry name" value="ENGB-TYPE G DOMAIN-CONTAINING PROTEIN"/>
    <property type="match status" value="1"/>
</dbReference>
<evidence type="ECO:0000256" key="9">
    <source>
        <dbReference type="ARBA" id="ARBA00023306"/>
    </source>
</evidence>
<evidence type="ECO:0000256" key="1">
    <source>
        <dbReference type="ARBA" id="ARBA00001946"/>
    </source>
</evidence>
<evidence type="ECO:0000256" key="5">
    <source>
        <dbReference type="ARBA" id="ARBA00022741"/>
    </source>
</evidence>
<dbReference type="SUPFAM" id="SSF52540">
    <property type="entry name" value="P-loop containing nucleoside triphosphate hydrolases"/>
    <property type="match status" value="1"/>
</dbReference>
<dbReference type="KEGG" id="htl:HPTL_1661"/>
<dbReference type="PROSITE" id="PS51706">
    <property type="entry name" value="G_ENGB"/>
    <property type="match status" value="1"/>
</dbReference>
<comment type="function">
    <text evidence="10">Necessary for normal cell division and for the maintenance of normal septation.</text>
</comment>
<keyword evidence="6" id="KW-0460">Magnesium</keyword>
<dbReference type="PANTHER" id="PTHR11649">
    <property type="entry name" value="MSS1/TRME-RELATED GTP-BINDING PROTEIN"/>
    <property type="match status" value="1"/>
</dbReference>
<dbReference type="GO" id="GO:0005829">
    <property type="term" value="C:cytosol"/>
    <property type="evidence" value="ECO:0007669"/>
    <property type="project" value="TreeGrafter"/>
</dbReference>
<dbReference type="InterPro" id="IPR027417">
    <property type="entry name" value="P-loop_NTPase"/>
</dbReference>
<evidence type="ECO:0000256" key="7">
    <source>
        <dbReference type="ARBA" id="ARBA00023134"/>
    </source>
</evidence>
<evidence type="ECO:0000256" key="8">
    <source>
        <dbReference type="ARBA" id="ARBA00023210"/>
    </source>
</evidence>
<reference evidence="12 13" key="1">
    <citation type="submission" date="2018-04" db="EMBL/GenBank/DDBJ databases">
        <title>Complete genome sequence of Hydrogenophilus thermoluteolus TH-1.</title>
        <authorList>
            <person name="Arai H."/>
        </authorList>
    </citation>
    <scope>NUCLEOTIDE SEQUENCE [LARGE SCALE GENOMIC DNA]</scope>
    <source>
        <strain evidence="12 13">TH-1</strain>
    </source>
</reference>
<dbReference type="NCBIfam" id="TIGR03598">
    <property type="entry name" value="GTPase_YsxC"/>
    <property type="match status" value="1"/>
</dbReference>
<dbReference type="OrthoDB" id="5297174at2"/>
<evidence type="ECO:0000256" key="10">
    <source>
        <dbReference type="HAMAP-Rule" id="MF_00321"/>
    </source>
</evidence>
<dbReference type="GO" id="GO:0000917">
    <property type="term" value="P:division septum assembly"/>
    <property type="evidence" value="ECO:0007669"/>
    <property type="project" value="UniProtKB-KW"/>
</dbReference>
<keyword evidence="3 10" id="KW-0132">Cell division</keyword>
<dbReference type="GO" id="GO:0005525">
    <property type="term" value="F:GTP binding"/>
    <property type="evidence" value="ECO:0007669"/>
    <property type="project" value="UniProtKB-UniRule"/>
</dbReference>
<gene>
    <name evidence="10" type="primary">engB</name>
    <name evidence="12" type="ORF">HPTL_1661</name>
</gene>
<keyword evidence="7 10" id="KW-0342">GTP-binding</keyword>
<dbReference type="RefSeq" id="WP_119335611.1">
    <property type="nucleotide sequence ID" value="NZ_AP018558.1"/>
</dbReference>
<evidence type="ECO:0000313" key="13">
    <source>
        <dbReference type="Proteomes" id="UP000262004"/>
    </source>
</evidence>
<dbReference type="AlphaFoldDB" id="A0A2Z6DZG5"/>
<evidence type="ECO:0000313" key="12">
    <source>
        <dbReference type="EMBL" id="BBD77921.1"/>
    </source>
</evidence>
<evidence type="ECO:0000256" key="6">
    <source>
        <dbReference type="ARBA" id="ARBA00022842"/>
    </source>
</evidence>
<sequence>MHLNNDGFFRGTAFVTSIAKPTGLPPAAGPEVAFVGRSNAGKSSAINTLTGHKRLAYVSRTPGRTQLLNIFRTPAGCYLVDLPGFGYAKVPEAVRRQWVGLIEHYLMNRDALIGLVHVMDARHPLTPLDWQLLEWFAPRGLPVHVLLSKADKLSRGKAAATLAEVRRALAPRGWQVSAQLFSALQRTGVAEVETVVGNWFAAAQQHTLAVVASTENGGC</sequence>
<keyword evidence="5 10" id="KW-0547">Nucleotide-binding</keyword>
<feature type="domain" description="EngB-type G" evidence="11">
    <location>
        <begin position="28"/>
        <end position="202"/>
    </location>
</feature>
<dbReference type="InterPro" id="IPR006073">
    <property type="entry name" value="GTP-bd"/>
</dbReference>
<dbReference type="Proteomes" id="UP000262004">
    <property type="component" value="Chromosome"/>
</dbReference>
<comment type="similarity">
    <text evidence="2 10">Belongs to the TRAFAC class TrmE-Era-EngA-EngB-Septin-like GTPase superfamily. EngB GTPase family.</text>
</comment>
<evidence type="ECO:0000256" key="2">
    <source>
        <dbReference type="ARBA" id="ARBA00009638"/>
    </source>
</evidence>
<evidence type="ECO:0000256" key="3">
    <source>
        <dbReference type="ARBA" id="ARBA00022618"/>
    </source>
</evidence>
<evidence type="ECO:0000256" key="4">
    <source>
        <dbReference type="ARBA" id="ARBA00022723"/>
    </source>
</evidence>
<name>A0A2Z6DZG5_HYDTE</name>
<dbReference type="HAMAP" id="MF_00321">
    <property type="entry name" value="GTPase_EngB"/>
    <property type="match status" value="1"/>
</dbReference>
<organism evidence="12 13">
    <name type="scientific">Hydrogenophilus thermoluteolus</name>
    <name type="common">Pseudomonas hydrogenothermophila</name>
    <dbReference type="NCBI Taxonomy" id="297"/>
    <lineage>
        <taxon>Bacteria</taxon>
        <taxon>Pseudomonadati</taxon>
        <taxon>Pseudomonadota</taxon>
        <taxon>Hydrogenophilia</taxon>
        <taxon>Hydrogenophilales</taxon>
        <taxon>Hydrogenophilaceae</taxon>
        <taxon>Hydrogenophilus</taxon>
    </lineage>
</organism>
<dbReference type="InterPro" id="IPR019987">
    <property type="entry name" value="GTP-bd_ribosome_bio_YsxC"/>
</dbReference>
<comment type="cofactor">
    <cofactor evidence="1">
        <name>Mg(2+)</name>
        <dbReference type="ChEBI" id="CHEBI:18420"/>
    </cofactor>
</comment>
<protein>
    <recommendedName>
        <fullName evidence="10">Probable GTP-binding protein EngB</fullName>
    </recommendedName>
</protein>
<dbReference type="InterPro" id="IPR030393">
    <property type="entry name" value="G_ENGB_dom"/>
</dbReference>
<dbReference type="EMBL" id="AP018558">
    <property type="protein sequence ID" value="BBD77921.1"/>
    <property type="molecule type" value="Genomic_DNA"/>
</dbReference>
<keyword evidence="9 10" id="KW-0131">Cell cycle</keyword>
<dbReference type="GO" id="GO:0046872">
    <property type="term" value="F:metal ion binding"/>
    <property type="evidence" value="ECO:0007669"/>
    <property type="project" value="UniProtKB-KW"/>
</dbReference>
<keyword evidence="4" id="KW-0479">Metal-binding</keyword>
<dbReference type="CDD" id="cd01876">
    <property type="entry name" value="YihA_EngB"/>
    <property type="match status" value="1"/>
</dbReference>
<evidence type="ECO:0000259" key="11">
    <source>
        <dbReference type="PROSITE" id="PS51706"/>
    </source>
</evidence>
<dbReference type="Pfam" id="PF01926">
    <property type="entry name" value="MMR_HSR1"/>
    <property type="match status" value="1"/>
</dbReference>
<keyword evidence="13" id="KW-1185">Reference proteome</keyword>
<dbReference type="Gene3D" id="3.40.50.300">
    <property type="entry name" value="P-loop containing nucleotide triphosphate hydrolases"/>
    <property type="match status" value="1"/>
</dbReference>
<proteinExistence type="inferred from homology"/>